<dbReference type="RefSeq" id="WP_190473609.1">
    <property type="nucleotide sequence ID" value="NZ_JACJSG010000018.1"/>
</dbReference>
<evidence type="ECO:0000313" key="2">
    <source>
        <dbReference type="Proteomes" id="UP000661112"/>
    </source>
</evidence>
<dbReference type="PROSITE" id="PS51257">
    <property type="entry name" value="PROKAR_LIPOPROTEIN"/>
    <property type="match status" value="1"/>
</dbReference>
<keyword evidence="2" id="KW-1185">Reference proteome</keyword>
<accession>A0ABR8D419</accession>
<organism evidence="1 2">
    <name type="scientific">Anabaena azotica FACHB-119</name>
    <dbReference type="NCBI Taxonomy" id="947527"/>
    <lineage>
        <taxon>Bacteria</taxon>
        <taxon>Bacillati</taxon>
        <taxon>Cyanobacteriota</taxon>
        <taxon>Cyanophyceae</taxon>
        <taxon>Nostocales</taxon>
        <taxon>Nostocaceae</taxon>
        <taxon>Anabaena</taxon>
        <taxon>Anabaena azotica</taxon>
    </lineage>
</organism>
<name>A0ABR8D419_9NOST</name>
<protein>
    <recommendedName>
        <fullName evidence="3">Cytochrome c domain-containing protein</fullName>
    </recommendedName>
</protein>
<dbReference type="EMBL" id="JACJSG010000018">
    <property type="protein sequence ID" value="MBD2501903.1"/>
    <property type="molecule type" value="Genomic_DNA"/>
</dbReference>
<sequence>MYRRFVLIVCVLTLGLLISSCNPSINMGYLPFPNGYDYMENLSTLNKATKEGNRKIIREHAWKLWAGIMQPIGESNWPVWYTWPNTTAAFKAQSAEKILGETDITQSRSGGSIIARNRDNGVKPSKMISETEPRKYPCKNSDGQITICVNTPNAPSYDIVPSQVKKEYPTVIKNDKDNNEYIVDGSHFQYNGDIMIPTESLSLEGMNNIRISQLYLTSKLDQLHKKKWPLEVTPLFIVTKHMYWPVKAQGVTAIPVWNNDFPDDYTDYVGYETWNNLVGVDPSGKTVGKKEKVKFLYNVKDHGKEKDLPTKEQDALVYGLDSFYYHKITKEDWDSFDEADKAILNAASYWANNQPIGIGDYLVTIAMHINTKELPSWTLQSVWWSDKPDQLPYAADRPELPQAKGPWNHYLLTDAYAIPPNNKGEVDITVNPYIEGVIHPIATSCRNCHIRAGWPKGKVLGTASYQNPDCSDLLSYLTPESKCLKPLTLTDYLWTIPDRAISK</sequence>
<evidence type="ECO:0000313" key="1">
    <source>
        <dbReference type="EMBL" id="MBD2501903.1"/>
    </source>
</evidence>
<comment type="caution">
    <text evidence="1">The sequence shown here is derived from an EMBL/GenBank/DDBJ whole genome shotgun (WGS) entry which is preliminary data.</text>
</comment>
<evidence type="ECO:0008006" key="3">
    <source>
        <dbReference type="Google" id="ProtNLM"/>
    </source>
</evidence>
<dbReference type="Proteomes" id="UP000661112">
    <property type="component" value="Unassembled WGS sequence"/>
</dbReference>
<proteinExistence type="predicted"/>
<reference evidence="1 2" key="1">
    <citation type="journal article" date="2020" name="ISME J.">
        <title>Comparative genomics reveals insights into cyanobacterial evolution and habitat adaptation.</title>
        <authorList>
            <person name="Chen M.Y."/>
            <person name="Teng W.K."/>
            <person name="Zhao L."/>
            <person name="Hu C.X."/>
            <person name="Zhou Y.K."/>
            <person name="Han B.P."/>
            <person name="Song L.R."/>
            <person name="Shu W.S."/>
        </authorList>
    </citation>
    <scope>NUCLEOTIDE SEQUENCE [LARGE SCALE GENOMIC DNA]</scope>
    <source>
        <strain evidence="1 2">FACHB-119</strain>
    </source>
</reference>
<gene>
    <name evidence="1" type="ORF">H6G83_15035</name>
</gene>